<name>A0ABN2KQJ1_9MICO</name>
<dbReference type="Proteomes" id="UP001500506">
    <property type="component" value="Unassembled WGS sequence"/>
</dbReference>
<accession>A0ABN2KQJ1</accession>
<dbReference type="EMBL" id="BAAANH010000004">
    <property type="protein sequence ID" value="GAA1763051.1"/>
    <property type="molecule type" value="Genomic_DNA"/>
</dbReference>
<evidence type="ECO:0000256" key="2">
    <source>
        <dbReference type="SAM" id="SignalP"/>
    </source>
</evidence>
<feature type="signal peptide" evidence="2">
    <location>
        <begin position="1"/>
        <end position="32"/>
    </location>
</feature>
<dbReference type="RefSeq" id="WP_232497495.1">
    <property type="nucleotide sequence ID" value="NZ_BAAANH010000004.1"/>
</dbReference>
<keyword evidence="4" id="KW-1185">Reference proteome</keyword>
<dbReference type="PANTHER" id="PTHR30032:SF8">
    <property type="entry name" value="GERMINATION-SPECIFIC N-ACETYLMURAMOYL-L-ALANINE AMIDASE"/>
    <property type="match status" value="1"/>
</dbReference>
<evidence type="ECO:0000256" key="1">
    <source>
        <dbReference type="SAM" id="MobiDB-lite"/>
    </source>
</evidence>
<protein>
    <recommendedName>
        <fullName evidence="5">Cell wall-binding repeat-containing protein</fullName>
    </recommendedName>
</protein>
<feature type="region of interest" description="Disordered" evidence="1">
    <location>
        <begin position="43"/>
        <end position="78"/>
    </location>
</feature>
<sequence length="502" mass="51350">MTRTPSGVRWRAATAALALCGLLAAGTTPAFAADDDVAQLRVPAASDESSAPADATDDPMDVFRADPREDSAPVRLDTGDGGFVARSAGATGTISGKVTYTDMTTKPVWPLATGHVEVIAWNEAEQKYVLVASAETASNGTYTVSGVPAGTYLVVFWDNAGSNLMAEFWQDAPLTGWATSVVLADGEARTGIDETLEPMLTGYIAGSDRYATSAAISHSSFDPGVACVYVASGANFPDALSAGPAAANCEGPLLLVAPTAIPAVVAAELDRLNPVEIVIAGGIGAVSSAVQTKLKAYSPTVRRVAGADRYDTSRKIVADAFGTSTQVWVATGANYPDALAASAAGAVERIPVLIVPGKASGLDAASKAALNALGPQQVAIAGGTGVVTNGVRASIAALPSVEATGRFGGADRYQTAYAINSFVWDPTRWSSVYAFLVNGTKFPDALAGAPLAGLVGGPVHVVPPTCTPANVAQHITDLGVYETYLLGYFGQLSFNGKPFKIC</sequence>
<feature type="compositionally biased region" description="Basic and acidic residues" evidence="1">
    <location>
        <begin position="61"/>
        <end position="72"/>
    </location>
</feature>
<dbReference type="SUPFAM" id="SSF117074">
    <property type="entry name" value="Hypothetical protein PA1324"/>
    <property type="match status" value="1"/>
</dbReference>
<dbReference type="PANTHER" id="PTHR30032">
    <property type="entry name" value="N-ACETYLMURAMOYL-L-ALANINE AMIDASE-RELATED"/>
    <property type="match status" value="1"/>
</dbReference>
<dbReference type="InterPro" id="IPR007253">
    <property type="entry name" value="Cell_wall-bd_2"/>
</dbReference>
<reference evidence="3 4" key="1">
    <citation type="journal article" date="2019" name="Int. J. Syst. Evol. Microbiol.">
        <title>The Global Catalogue of Microorganisms (GCM) 10K type strain sequencing project: providing services to taxonomists for standard genome sequencing and annotation.</title>
        <authorList>
            <consortium name="The Broad Institute Genomics Platform"/>
            <consortium name="The Broad Institute Genome Sequencing Center for Infectious Disease"/>
            <person name="Wu L."/>
            <person name="Ma J."/>
        </authorList>
    </citation>
    <scope>NUCLEOTIDE SEQUENCE [LARGE SCALE GENOMIC DNA]</scope>
    <source>
        <strain evidence="3 4">JCM 14319</strain>
    </source>
</reference>
<dbReference type="Gene3D" id="3.40.50.12090">
    <property type="match status" value="1"/>
</dbReference>
<comment type="caution">
    <text evidence="3">The sequence shown here is derived from an EMBL/GenBank/DDBJ whole genome shotgun (WGS) entry which is preliminary data.</text>
</comment>
<organism evidence="3 4">
    <name type="scientific">Agromyces humatus</name>
    <dbReference type="NCBI Taxonomy" id="279573"/>
    <lineage>
        <taxon>Bacteria</taxon>
        <taxon>Bacillati</taxon>
        <taxon>Actinomycetota</taxon>
        <taxon>Actinomycetes</taxon>
        <taxon>Micrococcales</taxon>
        <taxon>Microbacteriaceae</taxon>
        <taxon>Agromyces</taxon>
    </lineage>
</organism>
<keyword evidence="2" id="KW-0732">Signal</keyword>
<feature type="chain" id="PRO_5047204433" description="Cell wall-binding repeat-containing protein" evidence="2">
    <location>
        <begin position="33"/>
        <end position="502"/>
    </location>
</feature>
<feature type="compositionally biased region" description="Low complexity" evidence="1">
    <location>
        <begin position="43"/>
        <end position="54"/>
    </location>
</feature>
<evidence type="ECO:0000313" key="3">
    <source>
        <dbReference type="EMBL" id="GAA1763051.1"/>
    </source>
</evidence>
<dbReference type="Pfam" id="PF04122">
    <property type="entry name" value="CW_binding_2"/>
    <property type="match status" value="3"/>
</dbReference>
<evidence type="ECO:0000313" key="4">
    <source>
        <dbReference type="Proteomes" id="UP001500506"/>
    </source>
</evidence>
<dbReference type="Gene3D" id="2.60.40.1120">
    <property type="entry name" value="Carboxypeptidase-like, regulatory domain"/>
    <property type="match status" value="1"/>
</dbReference>
<gene>
    <name evidence="3" type="ORF">GCM10009747_23240</name>
</gene>
<proteinExistence type="predicted"/>
<dbReference type="InterPro" id="IPR051922">
    <property type="entry name" value="Bact_Sporulation_Assoc"/>
</dbReference>
<evidence type="ECO:0008006" key="5">
    <source>
        <dbReference type="Google" id="ProtNLM"/>
    </source>
</evidence>